<dbReference type="SUPFAM" id="SSF81340">
    <property type="entry name" value="Clc chloride channel"/>
    <property type="match status" value="1"/>
</dbReference>
<protein>
    <recommendedName>
        <fullName evidence="9">Chloride channel protein</fullName>
    </recommendedName>
</protein>
<evidence type="ECO:0000256" key="3">
    <source>
        <dbReference type="ARBA" id="ARBA00022989"/>
    </source>
</evidence>
<evidence type="ECO:0008006" key="9">
    <source>
        <dbReference type="Google" id="ProtNLM"/>
    </source>
</evidence>
<feature type="transmembrane region" description="Helical" evidence="6">
    <location>
        <begin position="70"/>
        <end position="90"/>
    </location>
</feature>
<dbReference type="PANTHER" id="PTHR43427">
    <property type="entry name" value="CHLORIDE CHANNEL PROTEIN CLC-E"/>
    <property type="match status" value="1"/>
</dbReference>
<dbReference type="EMBL" id="BRXZ01000057">
    <property type="protein sequence ID" value="GMI04004.1"/>
    <property type="molecule type" value="Genomic_DNA"/>
</dbReference>
<evidence type="ECO:0000313" key="8">
    <source>
        <dbReference type="Proteomes" id="UP001165082"/>
    </source>
</evidence>
<keyword evidence="2 6" id="KW-0812">Transmembrane</keyword>
<dbReference type="Pfam" id="PF00654">
    <property type="entry name" value="Voltage_CLC"/>
    <property type="match status" value="1"/>
</dbReference>
<evidence type="ECO:0000256" key="2">
    <source>
        <dbReference type="ARBA" id="ARBA00022692"/>
    </source>
</evidence>
<evidence type="ECO:0000256" key="6">
    <source>
        <dbReference type="SAM" id="Phobius"/>
    </source>
</evidence>
<feature type="transmembrane region" description="Helical" evidence="6">
    <location>
        <begin position="239"/>
        <end position="262"/>
    </location>
</feature>
<dbReference type="Proteomes" id="UP001165082">
    <property type="component" value="Unassembled WGS sequence"/>
</dbReference>
<evidence type="ECO:0000256" key="4">
    <source>
        <dbReference type="ARBA" id="ARBA00023136"/>
    </source>
</evidence>
<feature type="transmembrane region" description="Helical" evidence="6">
    <location>
        <begin position="164"/>
        <end position="186"/>
    </location>
</feature>
<feature type="region of interest" description="Disordered" evidence="5">
    <location>
        <begin position="498"/>
        <end position="528"/>
    </location>
</feature>
<dbReference type="CDD" id="cd00400">
    <property type="entry name" value="Voltage_gated_ClC"/>
    <property type="match status" value="1"/>
</dbReference>
<dbReference type="AlphaFoldDB" id="A0A9W7CG25"/>
<dbReference type="InterPro" id="IPR001807">
    <property type="entry name" value="ClC"/>
</dbReference>
<dbReference type="PRINTS" id="PR00762">
    <property type="entry name" value="CLCHANNEL"/>
</dbReference>
<name>A0A9W7CG25_9STRA</name>
<feature type="transmembrane region" description="Helical" evidence="6">
    <location>
        <begin position="27"/>
        <end position="55"/>
    </location>
</feature>
<dbReference type="PANTHER" id="PTHR43427:SF12">
    <property type="entry name" value="CHLORIDE TRANSPORTER"/>
    <property type="match status" value="1"/>
</dbReference>
<keyword evidence="4 6" id="KW-0472">Membrane</keyword>
<dbReference type="GO" id="GO:0015108">
    <property type="term" value="F:chloride transmembrane transporter activity"/>
    <property type="evidence" value="ECO:0007669"/>
    <property type="project" value="InterPro"/>
</dbReference>
<comment type="subcellular location">
    <subcellularLocation>
        <location evidence="1">Membrane</location>
        <topology evidence="1">Multi-pass membrane protein</topology>
    </subcellularLocation>
</comment>
<gene>
    <name evidence="7" type="ORF">TrRE_jg6753</name>
</gene>
<evidence type="ECO:0000313" key="7">
    <source>
        <dbReference type="EMBL" id="GMI04004.1"/>
    </source>
</evidence>
<keyword evidence="3 6" id="KW-1133">Transmembrane helix</keyword>
<dbReference type="InterPro" id="IPR050368">
    <property type="entry name" value="ClC-type_chloride_channel"/>
</dbReference>
<feature type="compositionally biased region" description="Polar residues" evidence="5">
    <location>
        <begin position="518"/>
        <end position="528"/>
    </location>
</feature>
<comment type="caution">
    <text evidence="7">The sequence shown here is derived from an EMBL/GenBank/DDBJ whole genome shotgun (WGS) entry which is preliminary data.</text>
</comment>
<evidence type="ECO:0000256" key="1">
    <source>
        <dbReference type="ARBA" id="ARBA00004141"/>
    </source>
</evidence>
<organism evidence="7 8">
    <name type="scientific">Triparma retinervis</name>
    <dbReference type="NCBI Taxonomy" id="2557542"/>
    <lineage>
        <taxon>Eukaryota</taxon>
        <taxon>Sar</taxon>
        <taxon>Stramenopiles</taxon>
        <taxon>Ochrophyta</taxon>
        <taxon>Bolidophyceae</taxon>
        <taxon>Parmales</taxon>
        <taxon>Triparmaceae</taxon>
        <taxon>Triparma</taxon>
    </lineage>
</organism>
<reference evidence="7" key="1">
    <citation type="submission" date="2022-07" db="EMBL/GenBank/DDBJ databases">
        <title>Genome analysis of Parmales, a sister group of diatoms, reveals the evolutionary specialization of diatoms from phago-mixotrophs to photoautotrophs.</title>
        <authorList>
            <person name="Ban H."/>
            <person name="Sato S."/>
            <person name="Yoshikawa S."/>
            <person name="Kazumasa Y."/>
            <person name="Nakamura Y."/>
            <person name="Ichinomiya M."/>
            <person name="Saitoh K."/>
            <person name="Sato N."/>
            <person name="Blanc-Mathieu R."/>
            <person name="Endo H."/>
            <person name="Kuwata A."/>
            <person name="Ogata H."/>
        </authorList>
    </citation>
    <scope>NUCLEOTIDE SEQUENCE</scope>
</reference>
<keyword evidence="8" id="KW-1185">Reference proteome</keyword>
<dbReference type="OrthoDB" id="41990at2759"/>
<proteinExistence type="predicted"/>
<accession>A0A9W7CG25</accession>
<feature type="non-terminal residue" evidence="7">
    <location>
        <position position="1"/>
    </location>
</feature>
<evidence type="ECO:0000256" key="5">
    <source>
        <dbReference type="SAM" id="MobiDB-lite"/>
    </source>
</evidence>
<dbReference type="GO" id="GO:0016020">
    <property type="term" value="C:membrane"/>
    <property type="evidence" value="ECO:0007669"/>
    <property type="project" value="UniProtKB-SubCell"/>
</dbReference>
<feature type="compositionally biased region" description="Polar residues" evidence="5">
    <location>
        <begin position="498"/>
        <end position="507"/>
    </location>
</feature>
<sequence length="576" mass="60880">MGRFCVWLLYNPKEPEFTSTQQYTWSVLLGVVLGVAASVYGSFIETLIHGIWYLLPTYVSTSYPSFPLPLLFPLITTLLTFFTSLLLPLLPTPPTQDTWTKSIHRHGSLPPNSLLSTVLLSILSLSTGLSLGPELPLLTISSQIGSLLSLTLHQSLLSCRVITLTAASAGISSFFGFPLAGALFVLELPHFSGLEFYEALGPATLSSIIAVVCNRQFTKKFIQGSFTYGHINRETPGTVYWIAVACGILGGAVGVCYGKALLACKRVFGRGGRGPGPSGLRVALANAGLAAAVGCVCMALPECQFWGEQQLQSVLDQGATRLPFASEVEGMDGWSICKPTGRQRTTGCSIMIAVGKVITTGLSLSTGLPGGHFWAPLFVGASLANGVAQIYPNKYPTITQLLLMGSAWAPSFKCGFGIMLILTVTVRSFENDITEPTSNSNFSAVLPLLVVSVYSSLLTTRSFRFYKSQSHRGDVVSVPENLCEPGKAGQPLMNVSWSNGATPTGGNTPRVGPPAAGHNNSAYPSTSLLLGGERPGLGNLDDDSIPFYGSIEGGIIGKIDTVTLISSSAPGPSGRA</sequence>
<dbReference type="Gene3D" id="1.10.3080.10">
    <property type="entry name" value="Clc chloride channel"/>
    <property type="match status" value="1"/>
</dbReference>
<dbReference type="InterPro" id="IPR014743">
    <property type="entry name" value="Cl-channel_core"/>
</dbReference>